<dbReference type="Proteomes" id="UP000507470">
    <property type="component" value="Unassembled WGS sequence"/>
</dbReference>
<dbReference type="SUPFAM" id="SSF63825">
    <property type="entry name" value="YWTD domain"/>
    <property type="match status" value="1"/>
</dbReference>
<dbReference type="EMBL" id="CACVKT020003326">
    <property type="protein sequence ID" value="CAC5383053.1"/>
    <property type="molecule type" value="Genomic_DNA"/>
</dbReference>
<dbReference type="AlphaFoldDB" id="A0A6J8BHA2"/>
<name>A0A6J8BHA2_MYTCO</name>
<dbReference type="InterPro" id="IPR050778">
    <property type="entry name" value="Cueball_EGF_LRP_Nidogen"/>
</dbReference>
<evidence type="ECO:0000313" key="2">
    <source>
        <dbReference type="Proteomes" id="UP000507470"/>
    </source>
</evidence>
<proteinExistence type="predicted"/>
<keyword evidence="2" id="KW-1185">Reference proteome</keyword>
<protein>
    <submittedName>
        <fullName evidence="1">LRP2</fullName>
    </submittedName>
</protein>
<gene>
    <name evidence="1" type="ORF">MCOR_18831</name>
</gene>
<accession>A0A6J8BHA2</accession>
<dbReference type="Gene3D" id="2.120.10.30">
    <property type="entry name" value="TolB, C-terminal domain"/>
    <property type="match status" value="1"/>
</dbReference>
<reference evidence="1 2" key="1">
    <citation type="submission" date="2020-06" db="EMBL/GenBank/DDBJ databases">
        <authorList>
            <person name="Li R."/>
            <person name="Bekaert M."/>
        </authorList>
    </citation>
    <scope>NUCLEOTIDE SEQUENCE [LARGE SCALE GENOMIC DNA]</scope>
    <source>
        <strain evidence="2">wild</strain>
    </source>
</reference>
<dbReference type="PANTHER" id="PTHR46513">
    <property type="entry name" value="VITELLOGENIN RECEPTOR-LIKE PROTEIN-RELATED-RELATED"/>
    <property type="match status" value="1"/>
</dbReference>
<dbReference type="InterPro" id="IPR011042">
    <property type="entry name" value="6-blade_b-propeller_TolB-like"/>
</dbReference>
<sequence length="178" mass="20473">MYIGYYTTGISKSRFDLTDINMIVNFTSSIRKAHCMDIDLTEQRLYWMNDDGDIKSVNVDGSDVKTIISTNWAFYYYYAIGVMGSYIYYTNNNQLVMINKTQGSKPTGIYNGTSGIYSIYAFDSSDVQTVTLYGIMLIITLYKVEEIAKCSAFFICEYKDKRTEFRKEIKHCSLNLVA</sequence>
<dbReference type="OrthoDB" id="382013at2759"/>
<evidence type="ECO:0000313" key="1">
    <source>
        <dbReference type="EMBL" id="CAC5383053.1"/>
    </source>
</evidence>
<organism evidence="1 2">
    <name type="scientific">Mytilus coruscus</name>
    <name type="common">Sea mussel</name>
    <dbReference type="NCBI Taxonomy" id="42192"/>
    <lineage>
        <taxon>Eukaryota</taxon>
        <taxon>Metazoa</taxon>
        <taxon>Spiralia</taxon>
        <taxon>Lophotrochozoa</taxon>
        <taxon>Mollusca</taxon>
        <taxon>Bivalvia</taxon>
        <taxon>Autobranchia</taxon>
        <taxon>Pteriomorphia</taxon>
        <taxon>Mytilida</taxon>
        <taxon>Mytiloidea</taxon>
        <taxon>Mytilidae</taxon>
        <taxon>Mytilinae</taxon>
        <taxon>Mytilus</taxon>
    </lineage>
</organism>